<accession>A0A4D9DIA7</accession>
<reference evidence="3 4" key="1">
    <citation type="submission" date="2019-04" db="EMBL/GenBank/DDBJ databases">
        <title>Draft genome of the big-headed turtle Platysternon megacephalum.</title>
        <authorList>
            <person name="Gong S."/>
        </authorList>
    </citation>
    <scope>NUCLEOTIDE SEQUENCE [LARGE SCALE GENOMIC DNA]</scope>
    <source>
        <strain evidence="3">DO16091913</strain>
        <tissue evidence="3">Muscle</tissue>
    </source>
</reference>
<evidence type="ECO:0000313" key="4">
    <source>
        <dbReference type="Proteomes" id="UP000297703"/>
    </source>
</evidence>
<feature type="compositionally biased region" description="Low complexity" evidence="1">
    <location>
        <begin position="67"/>
        <end position="85"/>
    </location>
</feature>
<reference evidence="3 4" key="2">
    <citation type="submission" date="2019-04" db="EMBL/GenBank/DDBJ databases">
        <title>The genome sequence of big-headed turtle.</title>
        <authorList>
            <person name="Gong S."/>
        </authorList>
    </citation>
    <scope>NUCLEOTIDE SEQUENCE [LARGE SCALE GENOMIC DNA]</scope>
    <source>
        <strain evidence="3">DO16091913</strain>
        <tissue evidence="3">Muscle</tissue>
    </source>
</reference>
<organism evidence="3 4">
    <name type="scientific">Platysternon megacephalum</name>
    <name type="common">big-headed turtle</name>
    <dbReference type="NCBI Taxonomy" id="55544"/>
    <lineage>
        <taxon>Eukaryota</taxon>
        <taxon>Metazoa</taxon>
        <taxon>Chordata</taxon>
        <taxon>Craniata</taxon>
        <taxon>Vertebrata</taxon>
        <taxon>Euteleostomi</taxon>
        <taxon>Archelosauria</taxon>
        <taxon>Testudinata</taxon>
        <taxon>Testudines</taxon>
        <taxon>Cryptodira</taxon>
        <taxon>Durocryptodira</taxon>
        <taxon>Testudinoidea</taxon>
        <taxon>Platysternidae</taxon>
        <taxon>Platysternon</taxon>
    </lineage>
</organism>
<evidence type="ECO:0000256" key="2">
    <source>
        <dbReference type="SAM" id="SignalP"/>
    </source>
</evidence>
<proteinExistence type="predicted"/>
<name>A0A4D9DIA7_9SAUR</name>
<keyword evidence="2" id="KW-0732">Signal</keyword>
<comment type="caution">
    <text evidence="3">The sequence shown here is derived from an EMBL/GenBank/DDBJ whole genome shotgun (WGS) entry which is preliminary data.</text>
</comment>
<evidence type="ECO:0000313" key="3">
    <source>
        <dbReference type="EMBL" id="TFJ96994.1"/>
    </source>
</evidence>
<feature type="chain" id="PRO_5020041067" evidence="2">
    <location>
        <begin position="29"/>
        <end position="100"/>
    </location>
</feature>
<dbReference type="PROSITE" id="PS51257">
    <property type="entry name" value="PROKAR_LIPOPROTEIN"/>
    <property type="match status" value="1"/>
</dbReference>
<dbReference type="Proteomes" id="UP000297703">
    <property type="component" value="Unassembled WGS sequence"/>
</dbReference>
<evidence type="ECO:0000256" key="1">
    <source>
        <dbReference type="SAM" id="MobiDB-lite"/>
    </source>
</evidence>
<feature type="signal peptide" evidence="2">
    <location>
        <begin position="1"/>
        <end position="28"/>
    </location>
</feature>
<gene>
    <name evidence="3" type="ORF">DR999_PMT21171</name>
</gene>
<keyword evidence="4" id="KW-1185">Reference proteome</keyword>
<dbReference type="EMBL" id="QXTE01000546">
    <property type="protein sequence ID" value="TFJ96994.1"/>
    <property type="molecule type" value="Genomic_DNA"/>
</dbReference>
<feature type="region of interest" description="Disordered" evidence="1">
    <location>
        <begin position="59"/>
        <end position="87"/>
    </location>
</feature>
<protein>
    <submittedName>
        <fullName evidence="3">Wnt3a</fullName>
    </submittedName>
</protein>
<sequence>MAMATRGPCPALLLPLVLLGACLALARGMPWVSLNNIFKKYHVDFPPTPGPDPSTYCNGMMRDRENTGSWSTSSSTRPSQPSTASALGMGHPFLVAYERA</sequence>
<dbReference type="AlphaFoldDB" id="A0A4D9DIA7"/>